<dbReference type="InterPro" id="IPR049453">
    <property type="entry name" value="Memb_transporter_dom"/>
</dbReference>
<evidence type="ECO:0000256" key="3">
    <source>
        <dbReference type="ARBA" id="ARBA00022989"/>
    </source>
</evidence>
<dbReference type="PANTHER" id="PTHR37994:SF3">
    <property type="entry name" value="ER TRANSPORTER 6TM N-TERMINAL DOMAIN-CONTAINING PROTEIN"/>
    <property type="match status" value="1"/>
</dbReference>
<dbReference type="GeneID" id="6084342"/>
<name>B0DXJ3_LACBS</name>
<dbReference type="KEGG" id="lbc:LACBIDRAFT_313101"/>
<dbReference type="InterPro" id="IPR018823">
    <property type="entry name" value="ArAE_2_N"/>
</dbReference>
<keyword evidence="11" id="KW-1185">Reference proteome</keyword>
<evidence type="ECO:0000313" key="10">
    <source>
        <dbReference type="EMBL" id="EDR00630.1"/>
    </source>
</evidence>
<reference evidence="10 11" key="1">
    <citation type="journal article" date="2008" name="Nature">
        <title>The genome of Laccaria bicolor provides insights into mycorrhizal symbiosis.</title>
        <authorList>
            <person name="Martin F."/>
            <person name="Aerts A."/>
            <person name="Ahren D."/>
            <person name="Brun A."/>
            <person name="Danchin E.G.J."/>
            <person name="Duchaussoy F."/>
            <person name="Gibon J."/>
            <person name="Kohler A."/>
            <person name="Lindquist E."/>
            <person name="Pereda V."/>
            <person name="Salamov A."/>
            <person name="Shapiro H.J."/>
            <person name="Wuyts J."/>
            <person name="Blaudez D."/>
            <person name="Buee M."/>
            <person name="Brokstein P."/>
            <person name="Canbaeck B."/>
            <person name="Cohen D."/>
            <person name="Courty P.E."/>
            <person name="Coutinho P.M."/>
            <person name="Delaruelle C."/>
            <person name="Detter J.C."/>
            <person name="Deveau A."/>
            <person name="DiFazio S."/>
            <person name="Duplessis S."/>
            <person name="Fraissinet-Tachet L."/>
            <person name="Lucic E."/>
            <person name="Frey-Klett P."/>
            <person name="Fourrey C."/>
            <person name="Feussner I."/>
            <person name="Gay G."/>
            <person name="Grimwood J."/>
            <person name="Hoegger P.J."/>
            <person name="Jain P."/>
            <person name="Kilaru S."/>
            <person name="Labbe J."/>
            <person name="Lin Y.C."/>
            <person name="Legue V."/>
            <person name="Le Tacon F."/>
            <person name="Marmeisse R."/>
            <person name="Melayah D."/>
            <person name="Montanini B."/>
            <person name="Muratet M."/>
            <person name="Nehls U."/>
            <person name="Niculita-Hirzel H."/>
            <person name="Oudot-Le Secq M.P."/>
            <person name="Peter M."/>
            <person name="Quesneville H."/>
            <person name="Rajashekar B."/>
            <person name="Reich M."/>
            <person name="Rouhier N."/>
            <person name="Schmutz J."/>
            <person name="Yin T."/>
            <person name="Chalot M."/>
            <person name="Henrissat B."/>
            <person name="Kuees U."/>
            <person name="Lucas S."/>
            <person name="Van de Peer Y."/>
            <person name="Podila G.K."/>
            <person name="Polle A."/>
            <person name="Pukkila P.J."/>
            <person name="Richardson P.M."/>
            <person name="Rouze P."/>
            <person name="Sanders I.R."/>
            <person name="Stajich J.E."/>
            <person name="Tunlid A."/>
            <person name="Tuskan G."/>
            <person name="Grigoriev I.V."/>
        </authorList>
    </citation>
    <scope>NUCLEOTIDE SEQUENCE [LARGE SCALE GENOMIC DNA]</scope>
    <source>
        <strain evidence="11">S238N-H82 / ATCC MYA-4686</strain>
    </source>
</reference>
<evidence type="ECO:0000256" key="5">
    <source>
        <dbReference type="SAM" id="MobiDB-lite"/>
    </source>
</evidence>
<feature type="transmembrane region" description="Helical" evidence="6">
    <location>
        <begin position="634"/>
        <end position="657"/>
    </location>
</feature>
<dbReference type="InParanoid" id="B0DXJ3"/>
<evidence type="ECO:0000259" key="7">
    <source>
        <dbReference type="Pfam" id="PF10334"/>
    </source>
</evidence>
<keyword evidence="4 6" id="KW-0472">Membrane</keyword>
<evidence type="ECO:0000256" key="6">
    <source>
        <dbReference type="SAM" id="Phobius"/>
    </source>
</evidence>
<feature type="compositionally biased region" description="Basic and acidic residues" evidence="5">
    <location>
        <begin position="578"/>
        <end position="604"/>
    </location>
</feature>
<feature type="transmembrane region" description="Helical" evidence="6">
    <location>
        <begin position="712"/>
        <end position="730"/>
    </location>
</feature>
<feature type="transmembrane region" description="Helical" evidence="6">
    <location>
        <begin position="742"/>
        <end position="759"/>
    </location>
</feature>
<feature type="transmembrane region" description="Helical" evidence="6">
    <location>
        <begin position="173"/>
        <end position="193"/>
    </location>
</feature>
<feature type="transmembrane region" description="Helical" evidence="6">
    <location>
        <begin position="779"/>
        <end position="798"/>
    </location>
</feature>
<dbReference type="GO" id="GO:0016020">
    <property type="term" value="C:membrane"/>
    <property type="evidence" value="ECO:0007669"/>
    <property type="project" value="UniProtKB-SubCell"/>
</dbReference>
<dbReference type="InterPro" id="IPR018820">
    <property type="entry name" value="BRE4-related_DUF2421"/>
</dbReference>
<feature type="transmembrane region" description="Helical" evidence="6">
    <location>
        <begin position="205"/>
        <end position="224"/>
    </location>
</feature>
<keyword evidence="3 6" id="KW-1133">Transmembrane helix</keyword>
<keyword evidence="2 6" id="KW-0812">Transmembrane</keyword>
<feature type="transmembrane region" description="Helical" evidence="6">
    <location>
        <begin position="150"/>
        <end position="166"/>
    </location>
</feature>
<protein>
    <submittedName>
        <fullName evidence="10">Predicted protein</fullName>
    </submittedName>
</protein>
<feature type="transmembrane region" description="Helical" evidence="6">
    <location>
        <begin position="686"/>
        <end position="706"/>
    </location>
</feature>
<feature type="transmembrane region" description="Helical" evidence="6">
    <location>
        <begin position="78"/>
        <end position="103"/>
    </location>
</feature>
<dbReference type="Pfam" id="PF13515">
    <property type="entry name" value="FUSC_2"/>
    <property type="match status" value="1"/>
</dbReference>
<dbReference type="OrthoDB" id="2274698at2759"/>
<dbReference type="EMBL" id="DS547147">
    <property type="protein sequence ID" value="EDR00630.1"/>
    <property type="molecule type" value="Genomic_DNA"/>
</dbReference>
<feature type="transmembrane region" description="Helical" evidence="6">
    <location>
        <begin position="32"/>
        <end position="48"/>
    </location>
</feature>
<dbReference type="AlphaFoldDB" id="B0DXJ3"/>
<evidence type="ECO:0000256" key="4">
    <source>
        <dbReference type="ARBA" id="ARBA00023136"/>
    </source>
</evidence>
<feature type="transmembrane region" description="Helical" evidence="6">
    <location>
        <begin position="55"/>
        <end position="72"/>
    </location>
</feature>
<evidence type="ECO:0000256" key="2">
    <source>
        <dbReference type="ARBA" id="ARBA00022692"/>
    </source>
</evidence>
<sequence length="1102" mass="122932">MSEQADEFLEKPQPGVFSWIVPAFKSRRTMKTWFRCCVALTATLVLMVDKKTSLNMGQASFFAAIICVMLPPSLPLSLFVVAALTLMIGMLVGWAWGAAAMAASASVRNQALIVQQQRKLQSSLVAGISPALQIQKGVFSGVFLDPRSSAVYGIFFFIGTFFMGVLRAFIPNLALLSVFGCIVLDIICTYGPSFPTPQYTIAKTFLIPTTYYVAIAIACLVFVFPESLNHVWLTILERDFFTPTLELLLLQNEVLNSRPSDRAAWARATARANGFREALIRGTQSLLIQIGTIDLEFSIGRLGPKDLKKANAELKSLMFRAAGLHSFQVLVNDINLGDEKEEKEVEARARRGDQTPRTVDRFSTLRRQIQEREARHGNDLDTLIPILSSSSENLRSACESATRAAMDWFKACNTGRWTAFFTKLDQTHVEARSAGLEEQRRLVETALDDFRNVQRIKLLKPYEKFFDPVTKKLIHELNSPEMFSARSLFICFVFTEAIEAFAEHIMKVLKCVVDLDTQRPKPRLWMPGSLNQIALKIRGTKVEGAQGIMAMGATSDPTFFEDSDAQEESDSDDEVEQQPEKQREPEKKEPKKENRNGNEARRNPDALPPTTVFGRFFVRLGSFFRFLKSAEGIFALRLAIVSVALWIPSVCHTSAWFYYENRGLWALIMAQTGLGVYVGDQIADFLNRITGTILGLLFGMVAWYIAAGRGHGNPYGVVIASVVFIAPFLLGRIAAPRAQTVLWAITGVTIVLITGYSWMNSNEVVLVNYGVGVSLGWKRALLVIIGFTAAFVVMLLPFPVSTRVLVRKTFGATAAEIGKLFAGEVETFLTEEAKARTANVEKTEFADKKVEDESECTKEKRVRVIAKRVINVLERLEKVAPSLQTAKFEPQLQGLWPQEQYQQLYKVQTRALTSLVILITAFSKLDIKWCRILVNRTPFLNPNFLSDVFSVLSILSGALTNAHPLPAFMPKLRERLIFYERQSGMKTLALGTFADKVRRDADKDSEASISEDDTLEFTAGRVDGSTIGFEELSLDVLLDDQLAVHSTAVVALSSLISRLDEMADIVRSLCGEATFRGFDDLQRDYLEREERTLGSGLSAKMQ</sequence>
<dbReference type="Pfam" id="PF10334">
    <property type="entry name" value="BRE4"/>
    <property type="match status" value="1"/>
</dbReference>
<evidence type="ECO:0000259" key="9">
    <source>
        <dbReference type="Pfam" id="PF13515"/>
    </source>
</evidence>
<dbReference type="HOGENOM" id="CLU_003918_1_0_1"/>
<feature type="domain" description="Putative ER transporter 6TM N-terminal" evidence="8">
    <location>
        <begin position="19"/>
        <end position="460"/>
    </location>
</feature>
<evidence type="ECO:0000259" key="8">
    <source>
        <dbReference type="Pfam" id="PF10337"/>
    </source>
</evidence>
<evidence type="ECO:0000313" key="11">
    <source>
        <dbReference type="Proteomes" id="UP000001194"/>
    </source>
</evidence>
<feature type="domain" description="Integral membrane bound transporter" evidence="9">
    <location>
        <begin position="656"/>
        <end position="793"/>
    </location>
</feature>
<dbReference type="Proteomes" id="UP000001194">
    <property type="component" value="Unassembled WGS sequence"/>
</dbReference>
<feature type="region of interest" description="Disordered" evidence="5">
    <location>
        <begin position="554"/>
        <end position="607"/>
    </location>
</feature>
<proteinExistence type="predicted"/>
<dbReference type="PANTHER" id="PTHR37994">
    <property type="entry name" value="ARAE_2_N DOMAIN-CONTAINING PROTEIN-RELATED"/>
    <property type="match status" value="1"/>
</dbReference>
<dbReference type="RefSeq" id="XP_001888639.1">
    <property type="nucleotide sequence ID" value="XM_001888604.1"/>
</dbReference>
<evidence type="ECO:0000256" key="1">
    <source>
        <dbReference type="ARBA" id="ARBA00004141"/>
    </source>
</evidence>
<comment type="subcellular location">
    <subcellularLocation>
        <location evidence="1">Membrane</location>
        <topology evidence="1">Multi-pass membrane protein</topology>
    </subcellularLocation>
</comment>
<accession>B0DXJ3</accession>
<organism evidence="11">
    <name type="scientific">Laccaria bicolor (strain S238N-H82 / ATCC MYA-4686)</name>
    <name type="common">Bicoloured deceiver</name>
    <name type="synonym">Laccaria laccata var. bicolor</name>
    <dbReference type="NCBI Taxonomy" id="486041"/>
    <lineage>
        <taxon>Eukaryota</taxon>
        <taxon>Fungi</taxon>
        <taxon>Dikarya</taxon>
        <taxon>Basidiomycota</taxon>
        <taxon>Agaricomycotina</taxon>
        <taxon>Agaricomycetes</taxon>
        <taxon>Agaricomycetidae</taxon>
        <taxon>Agaricales</taxon>
        <taxon>Agaricineae</taxon>
        <taxon>Hydnangiaceae</taxon>
        <taxon>Laccaria</taxon>
    </lineage>
</organism>
<gene>
    <name evidence="10" type="ORF">LACBIDRAFT_313101</name>
</gene>
<dbReference type="Pfam" id="PF10337">
    <property type="entry name" value="ArAE_2_N"/>
    <property type="match status" value="1"/>
</dbReference>
<feature type="domain" description="DUF2421" evidence="7">
    <location>
        <begin position="797"/>
        <end position="1073"/>
    </location>
</feature>
<feature type="compositionally biased region" description="Acidic residues" evidence="5">
    <location>
        <begin position="559"/>
        <end position="577"/>
    </location>
</feature>
<dbReference type="STRING" id="486041.B0DXJ3"/>